<evidence type="ECO:0000313" key="2">
    <source>
        <dbReference type="Proteomes" id="UP000093053"/>
    </source>
</evidence>
<dbReference type="AlphaFoldDB" id="A0A1B2HBY6"/>
<dbReference type="RefSeq" id="WP_065913639.1">
    <property type="nucleotide sequence ID" value="NZ_CP016793.1"/>
</dbReference>
<accession>A0A1B2HBY6</accession>
<gene>
    <name evidence="1" type="ORF">BBK82_03195</name>
</gene>
<evidence type="ECO:0000313" key="1">
    <source>
        <dbReference type="EMBL" id="ANZ35223.1"/>
    </source>
</evidence>
<reference evidence="1 2" key="1">
    <citation type="submission" date="2016-07" db="EMBL/GenBank/DDBJ databases">
        <title>Complete genome sequence of the Lentzea guizhouensis DHS C013.</title>
        <authorList>
            <person name="Cao C."/>
        </authorList>
    </citation>
    <scope>NUCLEOTIDE SEQUENCE [LARGE SCALE GENOMIC DNA]</scope>
    <source>
        <strain evidence="1 2">DHS C013</strain>
    </source>
</reference>
<proteinExistence type="predicted"/>
<dbReference type="KEGG" id="led:BBK82_03195"/>
<sequence>MTEETNDDVVVVDAAHRCAVPELGPGESWVCPDPSCGQRYGQVFPPGTEPVNVGFLLHELGEACVEVGHSFAAGVPPRVVQNAFYRLGGQLERAARVFATTDVLLSKEAPHG</sequence>
<name>A0A1B2HBY6_9PSEU</name>
<dbReference type="STRING" id="1586287.BBK82_03195"/>
<dbReference type="EMBL" id="CP016793">
    <property type="protein sequence ID" value="ANZ35223.1"/>
    <property type="molecule type" value="Genomic_DNA"/>
</dbReference>
<organism evidence="1 2">
    <name type="scientific">Lentzea guizhouensis</name>
    <dbReference type="NCBI Taxonomy" id="1586287"/>
    <lineage>
        <taxon>Bacteria</taxon>
        <taxon>Bacillati</taxon>
        <taxon>Actinomycetota</taxon>
        <taxon>Actinomycetes</taxon>
        <taxon>Pseudonocardiales</taxon>
        <taxon>Pseudonocardiaceae</taxon>
        <taxon>Lentzea</taxon>
    </lineage>
</organism>
<keyword evidence="2" id="KW-1185">Reference proteome</keyword>
<protein>
    <submittedName>
        <fullName evidence="1">Uncharacterized protein</fullName>
    </submittedName>
</protein>
<dbReference type="Proteomes" id="UP000093053">
    <property type="component" value="Chromosome"/>
</dbReference>